<dbReference type="Pfam" id="PF13557">
    <property type="entry name" value="Phenol_MetA_deg"/>
    <property type="match status" value="1"/>
</dbReference>
<organism evidence="2 3">
    <name type="scientific">Mesorhizobium japonicum (strain LMG 29417 / CECT 9101 / MAFF 303099)</name>
    <name type="common">Mesorhizobium loti (strain MAFF 303099)</name>
    <dbReference type="NCBI Taxonomy" id="266835"/>
    <lineage>
        <taxon>Bacteria</taxon>
        <taxon>Pseudomonadati</taxon>
        <taxon>Pseudomonadota</taxon>
        <taxon>Alphaproteobacteria</taxon>
        <taxon>Hyphomicrobiales</taxon>
        <taxon>Phyllobacteriaceae</taxon>
        <taxon>Mesorhizobium</taxon>
    </lineage>
</organism>
<name>Q98BQ7_RHILO</name>
<dbReference type="eggNOG" id="COG4313">
    <property type="taxonomic scope" value="Bacteria"/>
</dbReference>
<feature type="chain" id="PRO_5004322364" evidence="1">
    <location>
        <begin position="22"/>
        <end position="319"/>
    </location>
</feature>
<reference evidence="2 3" key="1">
    <citation type="journal article" date="2000" name="DNA Res.">
        <title>Complete genome structure of the nitrogen-fixing symbiotic bacterium Mesorhizobium loti.</title>
        <authorList>
            <person name="Kaneko T."/>
            <person name="Nakamura Y."/>
            <person name="Sato S."/>
            <person name="Asamizu E."/>
            <person name="Kato T."/>
            <person name="Sasamoto S."/>
            <person name="Watanabe A."/>
            <person name="Idesawa K."/>
            <person name="Ishikawa A."/>
            <person name="Kawashima K."/>
            <person name="Kimura T."/>
            <person name="Kishida Y."/>
            <person name="Kiyokawa C."/>
            <person name="Kohara M."/>
            <person name="Matsumoto M."/>
            <person name="Matsuno A."/>
            <person name="Mochizuki Y."/>
            <person name="Nakayama S."/>
            <person name="Nakazaki N."/>
            <person name="Shimpo S."/>
            <person name="Sugimoto M."/>
            <person name="Takeuchi C."/>
            <person name="Yamada M."/>
            <person name="Tabata S."/>
        </authorList>
    </citation>
    <scope>NUCLEOTIDE SEQUENCE [LARGE SCALE GENOMIC DNA]</scope>
    <source>
        <strain evidence="3">LMG 29417 / CECT 9101 / MAFF 303099</strain>
    </source>
</reference>
<dbReference type="KEGG" id="mlo:mll5467"/>
<dbReference type="Proteomes" id="UP000000552">
    <property type="component" value="Chromosome"/>
</dbReference>
<gene>
    <name evidence="2" type="ordered locus">mll5467</name>
</gene>
<feature type="signal peptide" evidence="1">
    <location>
        <begin position="1"/>
        <end position="21"/>
    </location>
</feature>
<dbReference type="AlphaFoldDB" id="Q98BQ7"/>
<proteinExistence type="predicted"/>
<evidence type="ECO:0000256" key="1">
    <source>
        <dbReference type="SAM" id="SignalP"/>
    </source>
</evidence>
<dbReference type="EMBL" id="BA000012">
    <property type="protein sequence ID" value="BAB51915.1"/>
    <property type="molecule type" value="Genomic_DNA"/>
</dbReference>
<dbReference type="HOGENOM" id="CLU_066206_0_0_5"/>
<dbReference type="InterPro" id="IPR025737">
    <property type="entry name" value="FApF"/>
</dbReference>
<protein>
    <submittedName>
        <fullName evidence="2">Mll5467 protein</fullName>
    </submittedName>
</protein>
<evidence type="ECO:0000313" key="3">
    <source>
        <dbReference type="Proteomes" id="UP000000552"/>
    </source>
</evidence>
<accession>Q98BQ7</accession>
<keyword evidence="1" id="KW-0732">Signal</keyword>
<sequence length="319" mass="33551">MLKSASASCLLAAAAVAVAFASVDEAKATEAVAGRYLPGVFAGPGAGIVPPTPGVAYWAVSNIYYHGEAGGDVPFGNGAVAVGMTGNIWSTVLAGVYVPELHLPGNWTYAVQAAVPLGWTGAQAEVGPFGTKQNVAGLGDIAFAPLVLGWHNDAMNTWLSASLTITAPTGEWKQGDLAFIGLNYWTFSPAIGFTYLIPEHGLDLSAKFGVDINTKNHDTNYYSGATAHLDLSVTKNVTESLSVGGIAGFLDQIEDDRGTFADTHDGFRGRSIAVGPLVKYKAKFGESTEVDFTLRWAHEVEVKNRMKGDAVMFDIAGKF</sequence>
<evidence type="ECO:0000313" key="2">
    <source>
        <dbReference type="EMBL" id="BAB51915.1"/>
    </source>
</evidence>